<accession>A0A6N8U2K9</accession>
<dbReference type="PRINTS" id="PR00944">
    <property type="entry name" value="CUEXPORT"/>
</dbReference>
<proteinExistence type="predicted"/>
<dbReference type="SUPFAM" id="SSF55008">
    <property type="entry name" value="HMA, heavy metal-associated domain"/>
    <property type="match status" value="1"/>
</dbReference>
<dbReference type="InterPro" id="IPR049740">
    <property type="entry name" value="CopZ"/>
</dbReference>
<organism evidence="9 10">
    <name type="scientific">Salinicoccus hispanicus</name>
    <dbReference type="NCBI Taxonomy" id="157225"/>
    <lineage>
        <taxon>Bacteria</taxon>
        <taxon>Bacillati</taxon>
        <taxon>Bacillota</taxon>
        <taxon>Bacilli</taxon>
        <taxon>Bacillales</taxon>
        <taxon>Staphylococcaceae</taxon>
        <taxon>Salinicoccus</taxon>
    </lineage>
</organism>
<dbReference type="OrthoDB" id="9813965at2"/>
<dbReference type="InterPro" id="IPR006122">
    <property type="entry name" value="HMA_Cu_ion-bd"/>
</dbReference>
<keyword evidence="3" id="KW-0963">Cytoplasm</keyword>
<comment type="caution">
    <text evidence="9">The sequence shown here is derived from an EMBL/GenBank/DDBJ whole genome shotgun (WGS) entry which is preliminary data.</text>
</comment>
<dbReference type="NCBIfam" id="NF033795">
    <property type="entry name" value="chaper_CopZ_Bs"/>
    <property type="match status" value="1"/>
</dbReference>
<dbReference type="FunFam" id="3.30.70.100:FF:000005">
    <property type="entry name" value="Copper-exporting P-type ATPase A"/>
    <property type="match status" value="1"/>
</dbReference>
<dbReference type="InterPro" id="IPR036163">
    <property type="entry name" value="HMA_dom_sf"/>
</dbReference>
<keyword evidence="10" id="KW-1185">Reference proteome</keyword>
<dbReference type="GO" id="GO:0006825">
    <property type="term" value="P:copper ion transport"/>
    <property type="evidence" value="ECO:0007669"/>
    <property type="project" value="InterPro"/>
</dbReference>
<gene>
    <name evidence="9" type="primary">copZ</name>
    <name evidence="9" type="ORF">GQ671_08035</name>
</gene>
<evidence type="ECO:0000256" key="6">
    <source>
        <dbReference type="ARBA" id="ARBA00023186"/>
    </source>
</evidence>
<evidence type="ECO:0000256" key="5">
    <source>
        <dbReference type="ARBA" id="ARBA00023008"/>
    </source>
</evidence>
<dbReference type="InterPro" id="IPR000428">
    <property type="entry name" value="Cu-bd"/>
</dbReference>
<evidence type="ECO:0000256" key="4">
    <source>
        <dbReference type="ARBA" id="ARBA00022723"/>
    </source>
</evidence>
<dbReference type="GO" id="GO:0005737">
    <property type="term" value="C:cytoplasm"/>
    <property type="evidence" value="ECO:0007669"/>
    <property type="project" value="UniProtKB-SubCell"/>
</dbReference>
<evidence type="ECO:0000256" key="3">
    <source>
        <dbReference type="ARBA" id="ARBA00022490"/>
    </source>
</evidence>
<sequence length="69" mass="7455">MAQKTIMVEGMTCEHCRSAVEGALSGLGGVSSANVNLDENKVDVEYDKSKVDESTMKEAIEDQGYDVKI</sequence>
<keyword evidence="5" id="KW-0186">Copper</keyword>
<evidence type="ECO:0000256" key="1">
    <source>
        <dbReference type="ARBA" id="ARBA00004496"/>
    </source>
</evidence>
<dbReference type="GO" id="GO:0005507">
    <property type="term" value="F:copper ion binding"/>
    <property type="evidence" value="ECO:0007669"/>
    <property type="project" value="InterPro"/>
</dbReference>
<evidence type="ECO:0000256" key="7">
    <source>
        <dbReference type="ARBA" id="ARBA00025138"/>
    </source>
</evidence>
<protein>
    <recommendedName>
        <fullName evidence="2">Copper chaperone CopZ</fullName>
    </recommendedName>
</protein>
<dbReference type="Proteomes" id="UP000436284">
    <property type="component" value="Unassembled WGS sequence"/>
</dbReference>
<reference evidence="9 10" key="1">
    <citation type="submission" date="2019-12" db="EMBL/GenBank/DDBJ databases">
        <title>Salinicoccus cyprini sp. nov., isolated from gastro-intestinal tract of mirror carp, Cyprinus carpio var. specularis, collected from Gobind Sagar Reservoir, Himachal Pradesh, India.</title>
        <authorList>
            <person name="Talwar C."/>
            <person name="Singh A.K."/>
            <person name="Lal R."/>
            <person name="Negi R.K."/>
        </authorList>
    </citation>
    <scope>NUCLEOTIDE SEQUENCE [LARGE SCALE GENOMIC DNA]</scope>
    <source>
        <strain evidence="9 10">J-82</strain>
    </source>
</reference>
<comment type="function">
    <text evidence="7">Chaperone that serves for the intracellular sequestration and transport of Cu(+). Delivers Cu(+) to the copper-exporting P-type ATPase A (CopA).</text>
</comment>
<dbReference type="PROSITE" id="PS50846">
    <property type="entry name" value="HMA_2"/>
    <property type="match status" value="1"/>
</dbReference>
<evidence type="ECO:0000259" key="8">
    <source>
        <dbReference type="PROSITE" id="PS50846"/>
    </source>
</evidence>
<dbReference type="AlphaFoldDB" id="A0A6N8U2K9"/>
<feature type="domain" description="HMA" evidence="8">
    <location>
        <begin position="2"/>
        <end position="68"/>
    </location>
</feature>
<dbReference type="PANTHER" id="PTHR46594:SF4">
    <property type="entry name" value="P-TYPE CATION-TRANSPORTING ATPASE"/>
    <property type="match status" value="1"/>
</dbReference>
<dbReference type="PROSITE" id="PS01047">
    <property type="entry name" value="HMA_1"/>
    <property type="match status" value="1"/>
</dbReference>
<dbReference type="NCBIfam" id="TIGR00003">
    <property type="entry name" value="copper ion binding protein"/>
    <property type="match status" value="1"/>
</dbReference>
<comment type="subcellular location">
    <subcellularLocation>
        <location evidence="1">Cytoplasm</location>
    </subcellularLocation>
</comment>
<keyword evidence="4" id="KW-0479">Metal-binding</keyword>
<evidence type="ECO:0000313" key="9">
    <source>
        <dbReference type="EMBL" id="MXQ51216.1"/>
    </source>
</evidence>
<evidence type="ECO:0000313" key="10">
    <source>
        <dbReference type="Proteomes" id="UP000436284"/>
    </source>
</evidence>
<name>A0A6N8U2K9_9STAP</name>
<dbReference type="Gene3D" id="3.30.70.100">
    <property type="match status" value="1"/>
</dbReference>
<evidence type="ECO:0000256" key="2">
    <source>
        <dbReference type="ARBA" id="ARBA00015313"/>
    </source>
</evidence>
<dbReference type="EMBL" id="WUUK01000003">
    <property type="protein sequence ID" value="MXQ51216.1"/>
    <property type="molecule type" value="Genomic_DNA"/>
</dbReference>
<dbReference type="Pfam" id="PF00403">
    <property type="entry name" value="HMA"/>
    <property type="match status" value="1"/>
</dbReference>
<dbReference type="CDD" id="cd00371">
    <property type="entry name" value="HMA"/>
    <property type="match status" value="1"/>
</dbReference>
<dbReference type="RefSeq" id="WP_160655360.1">
    <property type="nucleotide sequence ID" value="NZ_JBHRWU010000001.1"/>
</dbReference>
<keyword evidence="6" id="KW-0143">Chaperone</keyword>
<dbReference type="PANTHER" id="PTHR46594">
    <property type="entry name" value="P-TYPE CATION-TRANSPORTING ATPASE"/>
    <property type="match status" value="1"/>
</dbReference>
<dbReference type="InterPro" id="IPR006121">
    <property type="entry name" value="HMA_dom"/>
</dbReference>
<dbReference type="InterPro" id="IPR017969">
    <property type="entry name" value="Heavy-metal-associated_CS"/>
</dbReference>